<keyword evidence="11" id="KW-1185">Reference proteome</keyword>
<evidence type="ECO:0000256" key="8">
    <source>
        <dbReference type="SAM" id="Phobius"/>
    </source>
</evidence>
<dbReference type="Proteomes" id="UP000826014">
    <property type="component" value="Chromosome"/>
</dbReference>
<dbReference type="InterPro" id="IPR038765">
    <property type="entry name" value="Papain-like_cys_pep_sf"/>
</dbReference>
<keyword evidence="6" id="KW-0788">Thiol protease</keyword>
<dbReference type="InterPro" id="IPR018200">
    <property type="entry name" value="USP_CS"/>
</dbReference>
<evidence type="ECO:0000256" key="6">
    <source>
        <dbReference type="ARBA" id="ARBA00022807"/>
    </source>
</evidence>
<evidence type="ECO:0000256" key="2">
    <source>
        <dbReference type="ARBA" id="ARBA00012759"/>
    </source>
</evidence>
<evidence type="ECO:0000259" key="9">
    <source>
        <dbReference type="PROSITE" id="PS50235"/>
    </source>
</evidence>
<dbReference type="InterPro" id="IPR001394">
    <property type="entry name" value="Peptidase_C19_UCH"/>
</dbReference>
<keyword evidence="3" id="KW-0645">Protease</keyword>
<dbReference type="PANTHER" id="PTHR43982:SF1">
    <property type="entry name" value="UBIQUITIN CARBOXYL-TERMINAL HYDROLASE 14"/>
    <property type="match status" value="1"/>
</dbReference>
<evidence type="ECO:0000256" key="1">
    <source>
        <dbReference type="ARBA" id="ARBA00000707"/>
    </source>
</evidence>
<sequence>MKIKLGKFSMTAIRPDFFTPVRFEEPKTIKQYIQEGVDNYFYLSGRSVVVIPREILNGSQAVRIIKDQDQGKVKQVILGAIKVISYMIVIIPLLMLVAKASFRLTHKFHIVSKDKYESIVRQKNYSLVKKVSFWRHFLFSYNKAIDDEKWNSTQGLSFLIAEFQTIKGSFHALLAETESEHTEYQEKKENLKNFISELIDQTTESLSALQEKIQNKTPRGLENVGNTCYMNSALQPLLAIGNFKQLIPNSVAPEPEDSFEARKNILASFKDFFESWTNKDNAANLGHKVGNLRKEIFEAGLSQGGFTNSRDQDQERGFQDAGQFFELILHILGKGFQLEITRTPVMNDGTSIEARKTEETTPQGVFYLQLPGDSLQEIVNGYQAALDQEGEWRVEDSHSQSEILFFRFKEMQKIVGPVPEILVVEVNNHVVNPEQDHVINFAPLFKEPSENCEYKLVGFSQNHHQVHWTSVVWKENNWFYCNDGQTQQVPIESNFFKHPANYMIFQKHENGYL</sequence>
<keyword evidence="8" id="KW-0472">Membrane</keyword>
<evidence type="ECO:0000313" key="11">
    <source>
        <dbReference type="Proteomes" id="UP000826014"/>
    </source>
</evidence>
<dbReference type="PROSITE" id="PS00972">
    <property type="entry name" value="USP_1"/>
    <property type="match status" value="1"/>
</dbReference>
<evidence type="ECO:0000256" key="7">
    <source>
        <dbReference type="SAM" id="Coils"/>
    </source>
</evidence>
<dbReference type="Gene3D" id="3.90.70.10">
    <property type="entry name" value="Cysteine proteinases"/>
    <property type="match status" value="1"/>
</dbReference>
<dbReference type="PANTHER" id="PTHR43982">
    <property type="entry name" value="UBIQUITIN CARBOXYL-TERMINAL HYDROLASE"/>
    <property type="match status" value="1"/>
</dbReference>
<reference evidence="10 11" key="1">
    <citation type="journal article" date="2022" name="bioRxiv">
        <title>Ecology and evolution of chlamydial symbionts of arthropods.</title>
        <authorList>
            <person name="Halter T."/>
            <person name="Koestlbacher S."/>
            <person name="Collingro A."/>
            <person name="Sixt B.S."/>
            <person name="Toenshoff E.R."/>
            <person name="Hendrickx F."/>
            <person name="Kostanjsek R."/>
            <person name="Horn M."/>
        </authorList>
    </citation>
    <scope>NUCLEOTIDE SEQUENCE [LARGE SCALE GENOMIC DNA]</scope>
    <source>
        <strain evidence="10">W744xW776</strain>
    </source>
</reference>
<keyword evidence="8" id="KW-0812">Transmembrane</keyword>
<dbReference type="EMBL" id="CP075587">
    <property type="protein sequence ID" value="QYF48606.1"/>
    <property type="molecule type" value="Genomic_DNA"/>
</dbReference>
<keyword evidence="7" id="KW-0175">Coiled coil</keyword>
<evidence type="ECO:0000256" key="5">
    <source>
        <dbReference type="ARBA" id="ARBA00022801"/>
    </source>
</evidence>
<comment type="catalytic activity">
    <reaction evidence="1">
        <text>Thiol-dependent hydrolysis of ester, thioester, amide, peptide and isopeptide bonds formed by the C-terminal Gly of ubiquitin (a 76-residue protein attached to proteins as an intracellular targeting signal).</text>
        <dbReference type="EC" id="3.4.19.12"/>
    </reaction>
</comment>
<dbReference type="SUPFAM" id="SSF54001">
    <property type="entry name" value="Cysteine proteinases"/>
    <property type="match status" value="1"/>
</dbReference>
<dbReference type="EC" id="3.4.19.12" evidence="2"/>
<gene>
    <name evidence="10" type="ORF">RHABOEDO_000795</name>
</gene>
<dbReference type="InterPro" id="IPR044635">
    <property type="entry name" value="UBP14-like"/>
</dbReference>
<keyword evidence="5 10" id="KW-0378">Hydrolase</keyword>
<dbReference type="Pfam" id="PF00443">
    <property type="entry name" value="UCH"/>
    <property type="match status" value="1"/>
</dbReference>
<feature type="transmembrane region" description="Helical" evidence="8">
    <location>
        <begin position="76"/>
        <end position="98"/>
    </location>
</feature>
<name>A0ABX8V0C6_9BACT</name>
<dbReference type="GO" id="GO:0016787">
    <property type="term" value="F:hydrolase activity"/>
    <property type="evidence" value="ECO:0007669"/>
    <property type="project" value="UniProtKB-KW"/>
</dbReference>
<dbReference type="PROSITE" id="PS50235">
    <property type="entry name" value="USP_3"/>
    <property type="match status" value="1"/>
</dbReference>
<accession>A0ABX8V0C6</accession>
<keyword evidence="8" id="KW-1133">Transmembrane helix</keyword>
<dbReference type="InterPro" id="IPR028889">
    <property type="entry name" value="USP"/>
</dbReference>
<organism evidence="10 11">
    <name type="scientific">Candidatus Rhabdochlamydia oedothoracis</name>
    <dbReference type="NCBI Taxonomy" id="2720720"/>
    <lineage>
        <taxon>Bacteria</taxon>
        <taxon>Pseudomonadati</taxon>
        <taxon>Chlamydiota</taxon>
        <taxon>Chlamydiia</taxon>
        <taxon>Parachlamydiales</taxon>
        <taxon>Candidatus Rhabdochlamydiaceae</taxon>
        <taxon>Candidatus Rhabdochlamydia</taxon>
    </lineage>
</organism>
<evidence type="ECO:0000313" key="10">
    <source>
        <dbReference type="EMBL" id="QYF48606.1"/>
    </source>
</evidence>
<feature type="domain" description="USP" evidence="9">
    <location>
        <begin position="219"/>
        <end position="509"/>
    </location>
</feature>
<keyword evidence="4" id="KW-0833">Ubl conjugation pathway</keyword>
<feature type="coiled-coil region" evidence="7">
    <location>
        <begin position="174"/>
        <end position="201"/>
    </location>
</feature>
<protein>
    <recommendedName>
        <fullName evidence="2">ubiquitinyl hydrolase 1</fullName>
        <ecNumber evidence="2">3.4.19.12</ecNumber>
    </recommendedName>
</protein>
<evidence type="ECO:0000256" key="4">
    <source>
        <dbReference type="ARBA" id="ARBA00022786"/>
    </source>
</evidence>
<proteinExistence type="predicted"/>
<evidence type="ECO:0000256" key="3">
    <source>
        <dbReference type="ARBA" id="ARBA00022670"/>
    </source>
</evidence>